<evidence type="ECO:0000313" key="6">
    <source>
        <dbReference type="EMBL" id="OGL78245.1"/>
    </source>
</evidence>
<keyword evidence="5" id="KW-1133">Transmembrane helix</keyword>
<keyword evidence="3" id="KW-0175">Coiled coil</keyword>
<evidence type="ECO:0000256" key="4">
    <source>
        <dbReference type="ARBA" id="ARBA00023172"/>
    </source>
</evidence>
<comment type="caution">
    <text evidence="6">The sequence shown here is derived from an EMBL/GenBank/DDBJ whole genome shotgun (WGS) entry which is preliminary data.</text>
</comment>
<evidence type="ECO:0000256" key="5">
    <source>
        <dbReference type="SAM" id="Phobius"/>
    </source>
</evidence>
<feature type="transmembrane region" description="Helical" evidence="5">
    <location>
        <begin position="6"/>
        <end position="24"/>
    </location>
</feature>
<dbReference type="InterPro" id="IPR003798">
    <property type="entry name" value="DNA_recombination_RmuC"/>
</dbReference>
<evidence type="ECO:0000256" key="2">
    <source>
        <dbReference type="ARBA" id="ARBA00009840"/>
    </source>
</evidence>
<dbReference type="AlphaFoldDB" id="A0A1F7UJ10"/>
<sequence length="312" mass="35405">METILIIVIVLGFAGLAFFVARRFKEMEEKHKGDQGLLMLNQNLQGMSQRIDATTRAINERLDKAAQVVAGVAKELGAVQEMGRGMKDLQDFLRSPKLRGNIGEQVLKDLLEQFFPREHFELQYTFQSGERVDALLKTDKGLIPIDSKFPMENFMKIMKADSEGERDGLRRDFVRDVKKHVDAIAKKYILPQEGTVDFAVMYIPSESVYYEIIRDDADLNNYANSKKVFLVSPNSFFYFLKVIMMGMEGKRVEAQAKQILEVLVAMQQDAGRFGDVLGIVTTHVTNAKNAVDRANIEYARLAGKIDQVRLLK</sequence>
<dbReference type="PANTHER" id="PTHR30563">
    <property type="entry name" value="DNA RECOMBINATION PROTEIN RMUC"/>
    <property type="match status" value="1"/>
</dbReference>
<dbReference type="GO" id="GO:0006310">
    <property type="term" value="P:DNA recombination"/>
    <property type="evidence" value="ECO:0007669"/>
    <property type="project" value="UniProtKB-KW"/>
</dbReference>
<reference evidence="6 7" key="1">
    <citation type="journal article" date="2016" name="Nat. Commun.">
        <title>Thousands of microbial genomes shed light on interconnected biogeochemical processes in an aquifer system.</title>
        <authorList>
            <person name="Anantharaman K."/>
            <person name="Brown C.T."/>
            <person name="Hug L.A."/>
            <person name="Sharon I."/>
            <person name="Castelle C.J."/>
            <person name="Probst A.J."/>
            <person name="Thomas B.C."/>
            <person name="Singh A."/>
            <person name="Wilkins M.J."/>
            <person name="Karaoz U."/>
            <person name="Brodie E.L."/>
            <person name="Williams K.H."/>
            <person name="Hubbard S.S."/>
            <person name="Banfield J.F."/>
        </authorList>
    </citation>
    <scope>NUCLEOTIDE SEQUENCE [LARGE SCALE GENOMIC DNA]</scope>
</reference>
<name>A0A1F7UJ10_9BACT</name>
<dbReference type="PANTHER" id="PTHR30563:SF0">
    <property type="entry name" value="DNA RECOMBINATION PROTEIN RMUC"/>
    <property type="match status" value="1"/>
</dbReference>
<dbReference type="STRING" id="1802397.A3J43_03260"/>
<protein>
    <recommendedName>
        <fullName evidence="8">DNA recombination protein RmuC</fullName>
    </recommendedName>
</protein>
<evidence type="ECO:0000256" key="3">
    <source>
        <dbReference type="ARBA" id="ARBA00023054"/>
    </source>
</evidence>
<evidence type="ECO:0000256" key="1">
    <source>
        <dbReference type="ARBA" id="ARBA00003416"/>
    </source>
</evidence>
<dbReference type="Pfam" id="PF02646">
    <property type="entry name" value="RmuC"/>
    <property type="match status" value="1"/>
</dbReference>
<evidence type="ECO:0008006" key="8">
    <source>
        <dbReference type="Google" id="ProtNLM"/>
    </source>
</evidence>
<gene>
    <name evidence="6" type="ORF">A3J43_03260</name>
</gene>
<keyword evidence="4" id="KW-0233">DNA recombination</keyword>
<comment type="similarity">
    <text evidence="2">Belongs to the RmuC family.</text>
</comment>
<accession>A0A1F7UJ10</accession>
<evidence type="ECO:0000313" key="7">
    <source>
        <dbReference type="Proteomes" id="UP000176604"/>
    </source>
</evidence>
<proteinExistence type="inferred from homology"/>
<dbReference type="EMBL" id="MGEF01000036">
    <property type="protein sequence ID" value="OGL78245.1"/>
    <property type="molecule type" value="Genomic_DNA"/>
</dbReference>
<dbReference type="Proteomes" id="UP000176604">
    <property type="component" value="Unassembled WGS sequence"/>
</dbReference>
<organism evidence="6 7">
    <name type="scientific">Candidatus Uhrbacteria bacterium RIFCSPHIGHO2_12_FULL_54_23</name>
    <dbReference type="NCBI Taxonomy" id="1802397"/>
    <lineage>
        <taxon>Bacteria</taxon>
        <taxon>Candidatus Uhriibacteriota</taxon>
    </lineage>
</organism>
<comment type="function">
    <text evidence="1">Involved in DNA recombination.</text>
</comment>
<keyword evidence="5" id="KW-0812">Transmembrane</keyword>
<keyword evidence="5" id="KW-0472">Membrane</keyword>